<organism evidence="1 2">
    <name type="scientific">Paramecium tetraurelia</name>
    <dbReference type="NCBI Taxonomy" id="5888"/>
    <lineage>
        <taxon>Eukaryota</taxon>
        <taxon>Sar</taxon>
        <taxon>Alveolata</taxon>
        <taxon>Ciliophora</taxon>
        <taxon>Intramacronucleata</taxon>
        <taxon>Oligohymenophorea</taxon>
        <taxon>Peniculida</taxon>
        <taxon>Parameciidae</taxon>
        <taxon>Paramecium</taxon>
    </lineage>
</organism>
<proteinExistence type="predicted"/>
<dbReference type="GeneID" id="5012121"/>
<protein>
    <submittedName>
        <fullName evidence="1">Uncharacterized protein</fullName>
    </submittedName>
</protein>
<evidence type="ECO:0000313" key="2">
    <source>
        <dbReference type="Proteomes" id="UP000000600"/>
    </source>
</evidence>
<dbReference type="HOGENOM" id="CLU_2579004_0_0_1"/>
<evidence type="ECO:0000313" key="1">
    <source>
        <dbReference type="EMBL" id="CAK58939.1"/>
    </source>
</evidence>
<name>A0BK72_PARTE</name>
<dbReference type="RefSeq" id="XP_001426337.1">
    <property type="nucleotide sequence ID" value="XM_001426300.1"/>
</dbReference>
<dbReference type="Proteomes" id="UP000000600">
    <property type="component" value="Unassembled WGS sequence"/>
</dbReference>
<dbReference type="EMBL" id="CT867999">
    <property type="protein sequence ID" value="CAK58939.1"/>
    <property type="molecule type" value="Genomic_DNA"/>
</dbReference>
<dbReference type="AlphaFoldDB" id="A0BK72"/>
<gene>
    <name evidence="1" type="ORF">GSPATT00029569001</name>
</gene>
<sequence>MILINIKLCKFNINQYLLNVTKSISHIRKNLFEKSQMGTTKHLKGMEYSRVQDIGQLMGVSLLITALSFKDYIINVVVLIN</sequence>
<reference evidence="1 2" key="1">
    <citation type="journal article" date="2006" name="Nature">
        <title>Global trends of whole-genome duplications revealed by the ciliate Paramecium tetraurelia.</title>
        <authorList>
            <consortium name="Genoscope"/>
            <person name="Aury J.-M."/>
            <person name="Jaillon O."/>
            <person name="Duret L."/>
            <person name="Noel B."/>
            <person name="Jubin C."/>
            <person name="Porcel B.M."/>
            <person name="Segurens B."/>
            <person name="Daubin V."/>
            <person name="Anthouard V."/>
            <person name="Aiach N."/>
            <person name="Arnaiz O."/>
            <person name="Billaut A."/>
            <person name="Beisson J."/>
            <person name="Blanc I."/>
            <person name="Bouhouche K."/>
            <person name="Camara F."/>
            <person name="Duharcourt S."/>
            <person name="Guigo R."/>
            <person name="Gogendeau D."/>
            <person name="Katinka M."/>
            <person name="Keller A.-M."/>
            <person name="Kissmehl R."/>
            <person name="Klotz C."/>
            <person name="Koll F."/>
            <person name="Le Moue A."/>
            <person name="Lepere C."/>
            <person name="Malinsky S."/>
            <person name="Nowacki M."/>
            <person name="Nowak J.K."/>
            <person name="Plattner H."/>
            <person name="Poulain J."/>
            <person name="Ruiz F."/>
            <person name="Serrano V."/>
            <person name="Zagulski M."/>
            <person name="Dessen P."/>
            <person name="Betermier M."/>
            <person name="Weissenbach J."/>
            <person name="Scarpelli C."/>
            <person name="Schachter V."/>
            <person name="Sperling L."/>
            <person name="Meyer E."/>
            <person name="Cohen J."/>
            <person name="Wincker P."/>
        </authorList>
    </citation>
    <scope>NUCLEOTIDE SEQUENCE [LARGE SCALE GENOMIC DNA]</scope>
    <source>
        <strain evidence="1 2">Stock d4-2</strain>
    </source>
</reference>
<keyword evidence="2" id="KW-1185">Reference proteome</keyword>
<dbReference type="KEGG" id="ptm:GSPATT00029569001"/>
<dbReference type="InParanoid" id="A0BK72"/>
<accession>A0BK72</accession>